<dbReference type="InterPro" id="IPR003594">
    <property type="entry name" value="HATPase_dom"/>
</dbReference>
<dbReference type="CDD" id="cd00082">
    <property type="entry name" value="HisKA"/>
    <property type="match status" value="1"/>
</dbReference>
<dbReference type="SMART" id="SM00448">
    <property type="entry name" value="REC"/>
    <property type="match status" value="1"/>
</dbReference>
<dbReference type="EC" id="2.7.13.3" evidence="2"/>
<name>A0A848LDH1_9BACT</name>
<evidence type="ECO:0000313" key="10">
    <source>
        <dbReference type="Proteomes" id="UP000518300"/>
    </source>
</evidence>
<dbReference type="InterPro" id="IPR035965">
    <property type="entry name" value="PAS-like_dom_sf"/>
</dbReference>
<evidence type="ECO:0000256" key="3">
    <source>
        <dbReference type="ARBA" id="ARBA00022553"/>
    </source>
</evidence>
<dbReference type="CDD" id="cd00130">
    <property type="entry name" value="PAS"/>
    <property type="match status" value="1"/>
</dbReference>
<dbReference type="Pfam" id="PF08448">
    <property type="entry name" value="PAS_4"/>
    <property type="match status" value="1"/>
</dbReference>
<dbReference type="Gene3D" id="3.30.450.20">
    <property type="entry name" value="PAS domain"/>
    <property type="match status" value="1"/>
</dbReference>
<evidence type="ECO:0000256" key="4">
    <source>
        <dbReference type="PROSITE-ProRule" id="PRU00169"/>
    </source>
</evidence>
<feature type="domain" description="PAS" evidence="7">
    <location>
        <begin position="150"/>
        <end position="220"/>
    </location>
</feature>
<feature type="domain" description="PAC" evidence="8">
    <location>
        <begin position="223"/>
        <end position="274"/>
    </location>
</feature>
<feature type="modified residue" description="4-aspartylphosphate" evidence="4">
    <location>
        <position position="578"/>
    </location>
</feature>
<dbReference type="Gene3D" id="3.40.50.2300">
    <property type="match status" value="1"/>
</dbReference>
<dbReference type="SUPFAM" id="SSF52172">
    <property type="entry name" value="CheY-like"/>
    <property type="match status" value="1"/>
</dbReference>
<dbReference type="NCBIfam" id="TIGR00229">
    <property type="entry name" value="sensory_box"/>
    <property type="match status" value="1"/>
</dbReference>
<gene>
    <name evidence="9" type="ORF">HG543_15630</name>
</gene>
<dbReference type="InterPro" id="IPR000014">
    <property type="entry name" value="PAS"/>
</dbReference>
<dbReference type="InterPro" id="IPR000700">
    <property type="entry name" value="PAS-assoc_C"/>
</dbReference>
<dbReference type="PROSITE" id="PS50109">
    <property type="entry name" value="HIS_KIN"/>
    <property type="match status" value="1"/>
</dbReference>
<dbReference type="PROSITE" id="PS50110">
    <property type="entry name" value="RESPONSE_REGULATORY"/>
    <property type="match status" value="1"/>
</dbReference>
<dbReference type="PROSITE" id="PS50113">
    <property type="entry name" value="PAC"/>
    <property type="match status" value="1"/>
</dbReference>
<dbReference type="Gene3D" id="1.10.287.130">
    <property type="match status" value="1"/>
</dbReference>
<comment type="catalytic activity">
    <reaction evidence="1">
        <text>ATP + protein L-histidine = ADP + protein N-phospho-L-histidine.</text>
        <dbReference type="EC" id="2.7.13.3"/>
    </reaction>
</comment>
<dbReference type="PROSITE" id="PS50112">
    <property type="entry name" value="PAS"/>
    <property type="match status" value="1"/>
</dbReference>
<dbReference type="EMBL" id="JABBJJ010000062">
    <property type="protein sequence ID" value="NMO16272.1"/>
    <property type="molecule type" value="Genomic_DNA"/>
</dbReference>
<evidence type="ECO:0000256" key="2">
    <source>
        <dbReference type="ARBA" id="ARBA00012438"/>
    </source>
</evidence>
<dbReference type="CDD" id="cd00156">
    <property type="entry name" value="REC"/>
    <property type="match status" value="1"/>
</dbReference>
<dbReference type="SMART" id="SM00387">
    <property type="entry name" value="HATPase_c"/>
    <property type="match status" value="1"/>
</dbReference>
<dbReference type="GO" id="GO:0000155">
    <property type="term" value="F:phosphorelay sensor kinase activity"/>
    <property type="evidence" value="ECO:0007669"/>
    <property type="project" value="InterPro"/>
</dbReference>
<dbReference type="Pfam" id="PF00072">
    <property type="entry name" value="Response_reg"/>
    <property type="match status" value="1"/>
</dbReference>
<dbReference type="AlphaFoldDB" id="A0A848LDH1"/>
<dbReference type="InterPro" id="IPR001789">
    <property type="entry name" value="Sig_transdc_resp-reg_receiver"/>
</dbReference>
<organism evidence="9 10">
    <name type="scientific">Pyxidicoccus fallax</name>
    <dbReference type="NCBI Taxonomy" id="394095"/>
    <lineage>
        <taxon>Bacteria</taxon>
        <taxon>Pseudomonadati</taxon>
        <taxon>Myxococcota</taxon>
        <taxon>Myxococcia</taxon>
        <taxon>Myxococcales</taxon>
        <taxon>Cystobacterineae</taxon>
        <taxon>Myxococcaceae</taxon>
        <taxon>Pyxidicoccus</taxon>
    </lineage>
</organism>
<sequence>MKDARAGFRQGSDSVHATLVAVPFAVAEEIERRLRESVAGRDCHVVCVPGASALTPCSVTEGLLVAWDAGGPLEDAFDTCQLLHEARIPSRTQLVVLTERGPEETEALSEAGADECLVPPGPNWGARLVMLKRRIAAERAGAEVQSLRRAGDFLRSALDAVPDPLFVKDRQHRFVAVNAAFCEVMSSTPEMLLGRSDYDFVPAQEADVFWRKDEQVFRSGKPDENEEVLTNPKGRGHRVVTKKAAFTGSDGEPFLVGVIRDVTDRKRLESQLMVADRMASVGTLAAGVAHEINNPLAYVISNLSFLRERLSQPELTQEQFVELRDVVAEAEEGAGRVRAIVRDLRTFARAEEERQGPVDVSRVVDGALRLVRNELSHRARLVCTLEPVPRVQGNEVRLSQVVVNLLVNAMQAVPERGVEENLVRVSLRTGTTGHVELEVFDNGHGMPADVQRRIFDPFFTTRPVGEGTGLGLSICLSLVQAMGGTIEVTSAPEWGSSFRVVLPALVAEVATTPEGTPAPAPNRVAPRRRLLLIDDEPAVGSSVSRLVRDVYEVRAVQDAREALRLLTSGERFDAILVDLMMPGMSGMDFVTELERQAPELALRTGLMTGGAFTAQAREFVGRHSSRGLLEKPFERDSLCTFVEHLLQ</sequence>
<feature type="domain" description="Response regulatory" evidence="6">
    <location>
        <begin position="529"/>
        <end position="646"/>
    </location>
</feature>
<keyword evidence="10" id="KW-1185">Reference proteome</keyword>
<evidence type="ECO:0000259" key="8">
    <source>
        <dbReference type="PROSITE" id="PS50113"/>
    </source>
</evidence>
<evidence type="ECO:0000259" key="6">
    <source>
        <dbReference type="PROSITE" id="PS50110"/>
    </source>
</evidence>
<evidence type="ECO:0000259" key="5">
    <source>
        <dbReference type="PROSITE" id="PS50109"/>
    </source>
</evidence>
<proteinExistence type="predicted"/>
<comment type="caution">
    <text evidence="9">The sequence shown here is derived from an EMBL/GenBank/DDBJ whole genome shotgun (WGS) entry which is preliminary data.</text>
</comment>
<dbReference type="InterPro" id="IPR003661">
    <property type="entry name" value="HisK_dim/P_dom"/>
</dbReference>
<dbReference type="SMART" id="SM00091">
    <property type="entry name" value="PAS"/>
    <property type="match status" value="1"/>
</dbReference>
<dbReference type="SUPFAM" id="SSF47384">
    <property type="entry name" value="Homodimeric domain of signal transducing histidine kinase"/>
    <property type="match status" value="1"/>
</dbReference>
<dbReference type="InterPro" id="IPR036890">
    <property type="entry name" value="HATPase_C_sf"/>
</dbReference>
<dbReference type="SUPFAM" id="SSF55785">
    <property type="entry name" value="PYP-like sensor domain (PAS domain)"/>
    <property type="match status" value="1"/>
</dbReference>
<feature type="domain" description="Histidine kinase" evidence="5">
    <location>
        <begin position="287"/>
        <end position="506"/>
    </location>
</feature>
<dbReference type="InterPro" id="IPR036097">
    <property type="entry name" value="HisK_dim/P_sf"/>
</dbReference>
<dbReference type="InterPro" id="IPR004358">
    <property type="entry name" value="Sig_transdc_His_kin-like_C"/>
</dbReference>
<dbReference type="SMART" id="SM00388">
    <property type="entry name" value="HisKA"/>
    <property type="match status" value="1"/>
</dbReference>
<dbReference type="Gene3D" id="3.30.565.10">
    <property type="entry name" value="Histidine kinase-like ATPase, C-terminal domain"/>
    <property type="match status" value="1"/>
</dbReference>
<protein>
    <recommendedName>
        <fullName evidence="2">histidine kinase</fullName>
        <ecNumber evidence="2">2.7.13.3</ecNumber>
    </recommendedName>
</protein>
<dbReference type="Pfam" id="PF02518">
    <property type="entry name" value="HATPase_c"/>
    <property type="match status" value="1"/>
</dbReference>
<dbReference type="PRINTS" id="PR00344">
    <property type="entry name" value="BCTRLSENSOR"/>
</dbReference>
<dbReference type="InterPro" id="IPR005467">
    <property type="entry name" value="His_kinase_dom"/>
</dbReference>
<dbReference type="Proteomes" id="UP000518300">
    <property type="component" value="Unassembled WGS sequence"/>
</dbReference>
<evidence type="ECO:0000256" key="1">
    <source>
        <dbReference type="ARBA" id="ARBA00000085"/>
    </source>
</evidence>
<reference evidence="9 10" key="1">
    <citation type="submission" date="2020-04" db="EMBL/GenBank/DDBJ databases">
        <title>Draft genome of Pyxidicoccus fallax type strain.</title>
        <authorList>
            <person name="Whitworth D.E."/>
        </authorList>
    </citation>
    <scope>NUCLEOTIDE SEQUENCE [LARGE SCALE GENOMIC DNA]</scope>
    <source>
        <strain evidence="9 10">DSM 14698</strain>
    </source>
</reference>
<accession>A0A848LDH1</accession>
<dbReference type="Pfam" id="PF00512">
    <property type="entry name" value="HisKA"/>
    <property type="match status" value="1"/>
</dbReference>
<dbReference type="InterPro" id="IPR011006">
    <property type="entry name" value="CheY-like_superfamily"/>
</dbReference>
<evidence type="ECO:0000313" key="9">
    <source>
        <dbReference type="EMBL" id="NMO16272.1"/>
    </source>
</evidence>
<dbReference type="PANTHER" id="PTHR43065">
    <property type="entry name" value="SENSOR HISTIDINE KINASE"/>
    <property type="match status" value="1"/>
</dbReference>
<dbReference type="InterPro" id="IPR013656">
    <property type="entry name" value="PAS_4"/>
</dbReference>
<evidence type="ECO:0000259" key="7">
    <source>
        <dbReference type="PROSITE" id="PS50112"/>
    </source>
</evidence>
<keyword evidence="3 4" id="KW-0597">Phosphoprotein</keyword>
<dbReference type="SUPFAM" id="SSF55874">
    <property type="entry name" value="ATPase domain of HSP90 chaperone/DNA topoisomerase II/histidine kinase"/>
    <property type="match status" value="1"/>
</dbReference>
<dbReference type="PANTHER" id="PTHR43065:SF50">
    <property type="entry name" value="HISTIDINE KINASE"/>
    <property type="match status" value="1"/>
</dbReference>